<evidence type="ECO:0000313" key="6">
    <source>
        <dbReference type="EMBL" id="MFH5241006.1"/>
    </source>
</evidence>
<dbReference type="Pfam" id="PF21946">
    <property type="entry name" value="LppM"/>
    <property type="match status" value="1"/>
</dbReference>
<evidence type="ECO:0000313" key="5">
    <source>
        <dbReference type="EMBL" id="MFH5228905.1"/>
    </source>
</evidence>
<evidence type="ECO:0000313" key="7">
    <source>
        <dbReference type="Proteomes" id="UP001609175"/>
    </source>
</evidence>
<comment type="caution">
    <text evidence="5">The sequence shown here is derived from an EMBL/GenBank/DDBJ whole genome shotgun (WGS) entry which is preliminary data.</text>
</comment>
<keyword evidence="2" id="KW-1133">Transmembrane helix</keyword>
<evidence type="ECO:0000313" key="4">
    <source>
        <dbReference type="EMBL" id="MFH5210833.1"/>
    </source>
</evidence>
<dbReference type="EMBL" id="JBIMSP010000004">
    <property type="protein sequence ID" value="MFH5241006.1"/>
    <property type="molecule type" value="Genomic_DNA"/>
</dbReference>
<dbReference type="Proteomes" id="UP001609219">
    <property type="component" value="Unassembled WGS sequence"/>
</dbReference>
<name>A0ABW7K4H9_9NOCA</name>
<evidence type="ECO:0000259" key="3">
    <source>
        <dbReference type="Pfam" id="PF21946"/>
    </source>
</evidence>
<proteinExistence type="predicted"/>
<feature type="transmembrane region" description="Helical" evidence="2">
    <location>
        <begin position="197"/>
        <end position="221"/>
    </location>
</feature>
<keyword evidence="2" id="KW-0472">Membrane</keyword>
<keyword evidence="2" id="KW-0812">Transmembrane</keyword>
<dbReference type="EMBL" id="JBIMSO010000066">
    <property type="protein sequence ID" value="MFH5210833.1"/>
    <property type="molecule type" value="Genomic_DNA"/>
</dbReference>
<feature type="compositionally biased region" description="Low complexity" evidence="1">
    <location>
        <begin position="237"/>
        <end position="247"/>
    </location>
</feature>
<gene>
    <name evidence="6" type="ORF">ACHIPV_03795</name>
    <name evidence="4" type="ORF">ACHIPZ_21890</name>
    <name evidence="5" type="ORF">ACHIRB_10015</name>
</gene>
<evidence type="ECO:0000256" key="1">
    <source>
        <dbReference type="SAM" id="MobiDB-lite"/>
    </source>
</evidence>
<keyword evidence="9" id="KW-1185">Reference proteome</keyword>
<dbReference type="InterPro" id="IPR053807">
    <property type="entry name" value="LppM"/>
</dbReference>
<feature type="domain" description="LppM" evidence="3">
    <location>
        <begin position="37"/>
        <end position="189"/>
    </location>
</feature>
<dbReference type="EMBL" id="JBIMSN010000042">
    <property type="protein sequence ID" value="MFH5228905.1"/>
    <property type="molecule type" value="Genomic_DNA"/>
</dbReference>
<feature type="compositionally biased region" description="Basic and acidic residues" evidence="1">
    <location>
        <begin position="252"/>
        <end position="261"/>
    </location>
</feature>
<protein>
    <submittedName>
        <fullName evidence="5">LppM family (Lipo)protein</fullName>
    </submittedName>
</protein>
<dbReference type="Proteomes" id="UP001609176">
    <property type="component" value="Unassembled WGS sequence"/>
</dbReference>
<organism evidence="5 9">
    <name type="scientific">Antrihabitans spumae</name>
    <dbReference type="NCBI Taxonomy" id="3373370"/>
    <lineage>
        <taxon>Bacteria</taxon>
        <taxon>Bacillati</taxon>
        <taxon>Actinomycetota</taxon>
        <taxon>Actinomycetes</taxon>
        <taxon>Mycobacteriales</taxon>
        <taxon>Nocardiaceae</taxon>
        <taxon>Antrihabitans</taxon>
    </lineage>
</organism>
<evidence type="ECO:0000256" key="2">
    <source>
        <dbReference type="SAM" id="Phobius"/>
    </source>
</evidence>
<evidence type="ECO:0000313" key="8">
    <source>
        <dbReference type="Proteomes" id="UP001609176"/>
    </source>
</evidence>
<reference evidence="7 8" key="1">
    <citation type="submission" date="2024-10" db="EMBL/GenBank/DDBJ databases">
        <authorList>
            <person name="Riesco R."/>
        </authorList>
    </citation>
    <scope>NUCLEOTIDE SEQUENCE [LARGE SCALE GENOMIC DNA]</scope>
    <source>
        <strain evidence="6 8">NCIMB 15448</strain>
        <strain evidence="4 7">NCIMB 15449</strain>
        <strain evidence="5 9">NCIMB 15450</strain>
    </source>
</reference>
<accession>A0ABW7K4H9</accession>
<dbReference type="RefSeq" id="WP_233529933.1">
    <property type="nucleotide sequence ID" value="NZ_JBIMSN010000042.1"/>
</dbReference>
<sequence length="261" mass="27338">MTSVPLTSRDSTRGRVRRVAALTMLALLVPLLAGCLRVQVSMGVSADDRVSGQIVAATVPKDEADKGPQLEPPESLESKVRVQEYKQDGYVGSQAFFQGLSFGDVQQLGLMSDQSAGAFQLQLQRSGDLVTLTGKVDLKSVPAQGTDVQFTIAFPARVATTNGTRENDSIVSWKLPPGEVTTIRAEVRYSDPNTRSFAGWAGIVGGATLGVAAIIAALAYVTRDPRPRPGGGGAAAGGLSLPGKLSGKLGGRKKEEQTEDA</sequence>
<dbReference type="Proteomes" id="UP001609175">
    <property type="component" value="Unassembled WGS sequence"/>
</dbReference>
<feature type="region of interest" description="Disordered" evidence="1">
    <location>
        <begin position="224"/>
        <end position="261"/>
    </location>
</feature>
<evidence type="ECO:0000313" key="9">
    <source>
        <dbReference type="Proteomes" id="UP001609219"/>
    </source>
</evidence>